<dbReference type="Gene3D" id="3.40.50.300">
    <property type="entry name" value="P-loop containing nucleotide triphosphate hydrolases"/>
    <property type="match status" value="1"/>
</dbReference>
<name>A0A841ILL8_9ACTN</name>
<gene>
    <name evidence="2" type="ORF">FHS13_000874</name>
</gene>
<comment type="caution">
    <text evidence="2">The sequence shown here is derived from an EMBL/GenBank/DDBJ whole genome shotgun (WGS) entry which is preliminary data.</text>
</comment>
<dbReference type="InterPro" id="IPR050445">
    <property type="entry name" value="Bact_polysacc_biosynth/exp"/>
</dbReference>
<dbReference type="InterPro" id="IPR027417">
    <property type="entry name" value="P-loop_NTPase"/>
</dbReference>
<dbReference type="PANTHER" id="PTHR32309:SF13">
    <property type="entry name" value="FERRIC ENTEROBACTIN TRANSPORT PROTEIN FEPE"/>
    <property type="match status" value="1"/>
</dbReference>
<evidence type="ECO:0000313" key="2">
    <source>
        <dbReference type="EMBL" id="MBB6118942.1"/>
    </source>
</evidence>
<evidence type="ECO:0000313" key="3">
    <source>
        <dbReference type="Proteomes" id="UP000536604"/>
    </source>
</evidence>
<feature type="compositionally biased region" description="Low complexity" evidence="1">
    <location>
        <begin position="191"/>
        <end position="201"/>
    </location>
</feature>
<dbReference type="Proteomes" id="UP000536604">
    <property type="component" value="Unassembled WGS sequence"/>
</dbReference>
<protein>
    <submittedName>
        <fullName evidence="2">Capsular polysaccharide biosynthesis protein</fullName>
    </submittedName>
</protein>
<dbReference type="PANTHER" id="PTHR32309">
    <property type="entry name" value="TYROSINE-PROTEIN KINASE"/>
    <property type="match status" value="1"/>
</dbReference>
<evidence type="ECO:0000256" key="1">
    <source>
        <dbReference type="SAM" id="MobiDB-lite"/>
    </source>
</evidence>
<keyword evidence="3" id="KW-1185">Reference proteome</keyword>
<dbReference type="RefSeq" id="WP_184287778.1">
    <property type="nucleotide sequence ID" value="NZ_JACHJO010000002.1"/>
</dbReference>
<accession>A0A841ILL8</accession>
<sequence>MLCGEDSMDADAPSLPGTELGEYTALLRRRGHLVCAGVLGGLLLSVGGVLAVPETYTSVTAVQVLPSGMAEFTGERSGRLAGEVNLDTEAQVVGSAQVADAVAERLGPEGAPDPAELAESIEVTVPPNSSVLEIHFSAGDPEEARRGAAAYADAYLELRGARLDALVERQLEALREEKEALYAELDEVAGPAPEQVPGQAPGQPPGTSGDTARTEALRQEIAALGGGTGPLRALRETVEPGRVLTPATLPEEPGSPRPVLWAAGGAVLGLLAGLLLAVVRDRLDPRLLGAGGTGRVGGLPVLLDLSRPGRRGRKRFPGLLGEGGPDGQRVNALAHLLRVRLGARDRGPGGRVVVVAATTPGRAGAAAAVNLAAATARTGSETLLVCADPRTDTVGELLGLPEGPGLAEALMEGEDPAALEVRPDVAPRLRVLRYGRPGVSAPVQGSGTAELLDLLRGGADCVIVLVAPMSESADVHAVAPSADLVVPVVEAGRTRRSDVAELVASVSRLGAEVAGAVVLPLQPLPGPAPETVVEDLPGSSPRQEEPGDEETGEPEETEETEETEVVIPADTAGTRS</sequence>
<feature type="region of interest" description="Disordered" evidence="1">
    <location>
        <begin position="521"/>
        <end position="576"/>
    </location>
</feature>
<reference evidence="2 3" key="1">
    <citation type="submission" date="2020-08" db="EMBL/GenBank/DDBJ databases">
        <title>Genomic Encyclopedia of Type Strains, Phase III (KMG-III): the genomes of soil and plant-associated and newly described type strains.</title>
        <authorList>
            <person name="Whitman W."/>
        </authorList>
    </citation>
    <scope>NUCLEOTIDE SEQUENCE [LARGE SCALE GENOMIC DNA]</scope>
    <source>
        <strain evidence="2 3">CECT 8712</strain>
    </source>
</reference>
<organism evidence="2 3">
    <name type="scientific">Nocardiopsis algeriensis</name>
    <dbReference type="NCBI Taxonomy" id="1478215"/>
    <lineage>
        <taxon>Bacteria</taxon>
        <taxon>Bacillati</taxon>
        <taxon>Actinomycetota</taxon>
        <taxon>Actinomycetes</taxon>
        <taxon>Streptosporangiales</taxon>
        <taxon>Nocardiopsidaceae</taxon>
        <taxon>Nocardiopsis</taxon>
    </lineage>
</organism>
<dbReference type="AlphaFoldDB" id="A0A841ILL8"/>
<dbReference type="SUPFAM" id="SSF52540">
    <property type="entry name" value="P-loop containing nucleoside triphosphate hydrolases"/>
    <property type="match status" value="1"/>
</dbReference>
<proteinExistence type="predicted"/>
<dbReference type="EMBL" id="JACHJO010000002">
    <property type="protein sequence ID" value="MBB6118942.1"/>
    <property type="molecule type" value="Genomic_DNA"/>
</dbReference>
<feature type="region of interest" description="Disordered" evidence="1">
    <location>
        <begin position="191"/>
        <end position="212"/>
    </location>
</feature>
<feature type="compositionally biased region" description="Acidic residues" evidence="1">
    <location>
        <begin position="546"/>
        <end position="564"/>
    </location>
</feature>